<dbReference type="SUPFAM" id="SSF52091">
    <property type="entry name" value="SpoIIaa-like"/>
    <property type="match status" value="1"/>
</dbReference>
<sequence length="127" mass="14533">MEILTHGLLVGIQRFNQEVFITIKATGKLTHEDYETITPLIENTLSSVEHPNVKMFFDGSEFDGWDLRAAWDDLKLGLKHNKEFSKIAILGNSRWLELGTKVSAWFVSGEAKYFTDKEQALTWLEGK</sequence>
<dbReference type="KEGG" id="plei:Q9312_03625"/>
<protein>
    <submittedName>
        <fullName evidence="1">STAS/SEC14 domain-containing protein</fullName>
    </submittedName>
</protein>
<name>A0AA51X769_9GAMM</name>
<reference evidence="1 2" key="1">
    <citation type="submission" date="2023-08" db="EMBL/GenBank/DDBJ databases">
        <title>Pleionea litopenaei sp. nov., isolated from stomach of juvenile Litopenaeus vannamei.</title>
        <authorList>
            <person name="Rho A.M."/>
            <person name="Hwang C.Y."/>
        </authorList>
    </citation>
    <scope>NUCLEOTIDE SEQUENCE [LARGE SCALE GENOMIC DNA]</scope>
    <source>
        <strain evidence="1 2">HL-JVS1</strain>
    </source>
</reference>
<proteinExistence type="predicted"/>
<evidence type="ECO:0000313" key="1">
    <source>
        <dbReference type="EMBL" id="WMS88012.1"/>
    </source>
</evidence>
<accession>A0AA51X769</accession>
<dbReference type="Gene3D" id="3.40.50.10600">
    <property type="entry name" value="SpoIIaa-like domains"/>
    <property type="match status" value="1"/>
</dbReference>
<organism evidence="1 2">
    <name type="scientific">Pleionea litopenaei</name>
    <dbReference type="NCBI Taxonomy" id="3070815"/>
    <lineage>
        <taxon>Bacteria</taxon>
        <taxon>Pseudomonadati</taxon>
        <taxon>Pseudomonadota</taxon>
        <taxon>Gammaproteobacteria</taxon>
        <taxon>Oceanospirillales</taxon>
        <taxon>Pleioneaceae</taxon>
        <taxon>Pleionea</taxon>
    </lineage>
</organism>
<dbReference type="RefSeq" id="WP_309203189.1">
    <property type="nucleotide sequence ID" value="NZ_CP133548.1"/>
</dbReference>
<dbReference type="EMBL" id="CP133548">
    <property type="protein sequence ID" value="WMS88012.1"/>
    <property type="molecule type" value="Genomic_DNA"/>
</dbReference>
<evidence type="ECO:0000313" key="2">
    <source>
        <dbReference type="Proteomes" id="UP001239782"/>
    </source>
</evidence>
<dbReference type="Proteomes" id="UP001239782">
    <property type="component" value="Chromosome"/>
</dbReference>
<dbReference type="Pfam" id="PF11964">
    <property type="entry name" value="SpoIIAA-like"/>
    <property type="match status" value="1"/>
</dbReference>
<dbReference type="InterPro" id="IPR038396">
    <property type="entry name" value="SpoIIAA-like_sf"/>
</dbReference>
<dbReference type="InterPro" id="IPR021866">
    <property type="entry name" value="SpoIIAA-like"/>
</dbReference>
<dbReference type="AlphaFoldDB" id="A0AA51X769"/>
<keyword evidence="2" id="KW-1185">Reference proteome</keyword>
<dbReference type="InterPro" id="IPR036513">
    <property type="entry name" value="STAS_dom_sf"/>
</dbReference>
<gene>
    <name evidence="1" type="ORF">Q9312_03625</name>
</gene>